<reference evidence="1" key="1">
    <citation type="submission" date="2022-08" db="EMBL/GenBank/DDBJ databases">
        <authorList>
            <person name="Deng Y."/>
            <person name="Han X.-F."/>
            <person name="Zhang Y.-Q."/>
        </authorList>
    </citation>
    <scope>NUCLEOTIDE SEQUENCE</scope>
    <source>
        <strain evidence="1">CPCC 203407</strain>
    </source>
</reference>
<name>A0AA41XBW0_9MICO</name>
<evidence type="ECO:0000313" key="1">
    <source>
        <dbReference type="EMBL" id="MCS5725379.1"/>
    </source>
</evidence>
<organism evidence="1 2">
    <name type="scientific">Herbiconiux oxytropis</name>
    <dbReference type="NCBI Taxonomy" id="2970915"/>
    <lineage>
        <taxon>Bacteria</taxon>
        <taxon>Bacillati</taxon>
        <taxon>Actinomycetota</taxon>
        <taxon>Actinomycetes</taxon>
        <taxon>Micrococcales</taxon>
        <taxon>Microbacteriaceae</taxon>
        <taxon>Herbiconiux</taxon>
    </lineage>
</organism>
<dbReference type="EMBL" id="JANLCK010000002">
    <property type="protein sequence ID" value="MCS5725379.1"/>
    <property type="molecule type" value="Genomic_DNA"/>
</dbReference>
<dbReference type="AlphaFoldDB" id="A0AA41XBW0"/>
<dbReference type="Proteomes" id="UP001165587">
    <property type="component" value="Unassembled WGS sequence"/>
</dbReference>
<protein>
    <submittedName>
        <fullName evidence="1">Uncharacterized protein</fullName>
    </submittedName>
</protein>
<accession>A0AA41XBW0</accession>
<comment type="caution">
    <text evidence="1">The sequence shown here is derived from an EMBL/GenBank/DDBJ whole genome shotgun (WGS) entry which is preliminary data.</text>
</comment>
<dbReference type="RefSeq" id="WP_259525852.1">
    <property type="nucleotide sequence ID" value="NZ_JANLCK010000002.1"/>
</dbReference>
<proteinExistence type="predicted"/>
<gene>
    <name evidence="1" type="ORF">N1028_05670</name>
</gene>
<evidence type="ECO:0000313" key="2">
    <source>
        <dbReference type="Proteomes" id="UP001165587"/>
    </source>
</evidence>
<sequence length="165" mass="17808">MTIPTSRQRKLLRRAVRDPRYSRWRERLVVLFAGNADDLLLSLVALAPEGVHAVGAQTGAARPDGAVDIAVVVNRARKRSALVELERTLQSMPEAIGDTTIVIGVLLRRGARVVPGRVVGFASGEIFRQVMMAVDPEAGRAGRSLRERLGLLALNAAGVEVLRLG</sequence>
<keyword evidence="2" id="KW-1185">Reference proteome</keyword>